<dbReference type="Proteomes" id="UP000249065">
    <property type="component" value="Unassembled WGS sequence"/>
</dbReference>
<organism evidence="1 2">
    <name type="scientific">Roseicella frigidaeris</name>
    <dbReference type="NCBI Taxonomy" id="2230885"/>
    <lineage>
        <taxon>Bacteria</taxon>
        <taxon>Pseudomonadati</taxon>
        <taxon>Pseudomonadota</taxon>
        <taxon>Alphaproteobacteria</taxon>
        <taxon>Acetobacterales</taxon>
        <taxon>Roseomonadaceae</taxon>
        <taxon>Roseicella</taxon>
    </lineage>
</organism>
<comment type="caution">
    <text evidence="1">The sequence shown here is derived from an EMBL/GenBank/DDBJ whole genome shotgun (WGS) entry which is preliminary data.</text>
</comment>
<evidence type="ECO:0000313" key="1">
    <source>
        <dbReference type="EMBL" id="RAI60925.1"/>
    </source>
</evidence>
<name>A0A327MEG6_9PROT</name>
<protein>
    <submittedName>
        <fullName evidence="1">Uncharacterized protein</fullName>
    </submittedName>
</protein>
<dbReference type="EMBL" id="QLIX01000001">
    <property type="protein sequence ID" value="RAI60925.1"/>
    <property type="molecule type" value="Genomic_DNA"/>
</dbReference>
<gene>
    <name evidence="1" type="ORF">DOO78_01985</name>
</gene>
<proteinExistence type="predicted"/>
<evidence type="ECO:0000313" key="2">
    <source>
        <dbReference type="Proteomes" id="UP000249065"/>
    </source>
</evidence>
<dbReference type="OrthoDB" id="7274433at2"/>
<sequence length="144" mass="14733">MTKPRRIPATEFAAPACGHVAAAARPGRRGARRAPLSLLLLGLLLPLLSACGGGGGGCAVRLANASSLPVEQVYVAPMGAPGWGPDQLAPATLAPGAGMPLRFAGRGRFGLRAVWTDGRAIEMHDVEACAISRVTLRDGAMQAE</sequence>
<reference evidence="2" key="1">
    <citation type="submission" date="2018-06" db="EMBL/GenBank/DDBJ databases">
        <authorList>
            <person name="Khan S.A."/>
        </authorList>
    </citation>
    <scope>NUCLEOTIDE SEQUENCE [LARGE SCALE GENOMIC DNA]</scope>
    <source>
        <strain evidence="2">DB-1506</strain>
    </source>
</reference>
<dbReference type="AlphaFoldDB" id="A0A327MEG6"/>
<accession>A0A327MEG6</accession>
<dbReference type="RefSeq" id="WP_111468037.1">
    <property type="nucleotide sequence ID" value="NZ_QLIX01000001.1"/>
</dbReference>
<keyword evidence="2" id="KW-1185">Reference proteome</keyword>